<keyword evidence="1 7" id="KW-0436">Ligase</keyword>
<dbReference type="PANTHER" id="PTHR12241:SF145">
    <property type="entry name" value="TUBULIN POLYGLUTAMYLASE TTLL5"/>
    <property type="match status" value="1"/>
</dbReference>
<proteinExistence type="predicted"/>
<organism evidence="7">
    <name type="scientific">Trepomonas sp. PC1</name>
    <dbReference type="NCBI Taxonomy" id="1076344"/>
    <lineage>
        <taxon>Eukaryota</taxon>
        <taxon>Metamonada</taxon>
        <taxon>Diplomonadida</taxon>
        <taxon>Hexamitidae</taxon>
        <taxon>Hexamitinae</taxon>
        <taxon>Trepomonas</taxon>
    </lineage>
</organism>
<dbReference type="GO" id="GO:0005524">
    <property type="term" value="F:ATP binding"/>
    <property type="evidence" value="ECO:0007669"/>
    <property type="project" value="UniProtKB-KW"/>
</dbReference>
<feature type="chain" id="PRO_5012542895" description="Tubulin--tyrosine ligase-like protein 5" evidence="6">
    <location>
        <begin position="16"/>
        <end position="417"/>
    </location>
</feature>
<dbReference type="AlphaFoldDB" id="A0A146K6P2"/>
<dbReference type="Gene3D" id="3.30.470.20">
    <property type="entry name" value="ATP-grasp fold, B domain"/>
    <property type="match status" value="1"/>
</dbReference>
<dbReference type="PROSITE" id="PS51221">
    <property type="entry name" value="TTL"/>
    <property type="match status" value="1"/>
</dbReference>
<evidence type="ECO:0000256" key="1">
    <source>
        <dbReference type="ARBA" id="ARBA00022598"/>
    </source>
</evidence>
<evidence type="ECO:0000256" key="6">
    <source>
        <dbReference type="SAM" id="SignalP"/>
    </source>
</evidence>
<protein>
    <recommendedName>
        <fullName evidence="4">Tubulin--tyrosine ligase-like protein 5</fullName>
    </recommendedName>
</protein>
<name>A0A146K6P2_9EUKA</name>
<keyword evidence="6" id="KW-0732">Signal</keyword>
<dbReference type="GO" id="GO:0015631">
    <property type="term" value="F:tubulin binding"/>
    <property type="evidence" value="ECO:0007669"/>
    <property type="project" value="TreeGrafter"/>
</dbReference>
<keyword evidence="3" id="KW-0067">ATP-binding</keyword>
<dbReference type="EMBL" id="GDID01004319">
    <property type="protein sequence ID" value="JAP92287.1"/>
    <property type="molecule type" value="Transcribed_RNA"/>
</dbReference>
<dbReference type="GO" id="GO:0000226">
    <property type="term" value="P:microtubule cytoskeleton organization"/>
    <property type="evidence" value="ECO:0007669"/>
    <property type="project" value="TreeGrafter"/>
</dbReference>
<dbReference type="PANTHER" id="PTHR12241">
    <property type="entry name" value="TUBULIN POLYGLUTAMYLASE"/>
    <property type="match status" value="1"/>
</dbReference>
<gene>
    <name evidence="7" type="ORF">TPC1_15824</name>
</gene>
<dbReference type="GO" id="GO:0036064">
    <property type="term" value="C:ciliary basal body"/>
    <property type="evidence" value="ECO:0007669"/>
    <property type="project" value="TreeGrafter"/>
</dbReference>
<accession>A0A146K6P2</accession>
<evidence type="ECO:0000256" key="5">
    <source>
        <dbReference type="ARBA" id="ARBA00049274"/>
    </source>
</evidence>
<evidence type="ECO:0000256" key="3">
    <source>
        <dbReference type="ARBA" id="ARBA00022840"/>
    </source>
</evidence>
<dbReference type="InterPro" id="IPR004344">
    <property type="entry name" value="TTL/TTLL_fam"/>
</dbReference>
<evidence type="ECO:0000256" key="2">
    <source>
        <dbReference type="ARBA" id="ARBA00022741"/>
    </source>
</evidence>
<keyword evidence="2" id="KW-0547">Nucleotide-binding</keyword>
<feature type="signal peptide" evidence="6">
    <location>
        <begin position="1"/>
        <end position="15"/>
    </location>
</feature>
<comment type="catalytic activity">
    <reaction evidence="5">
        <text>L-glutamyl-[protein] + L-glutamate + ATP = gamma-L-glutamyl-L-glutamyl-[protein] + ADP + phosphate + H(+)</text>
        <dbReference type="Rhea" id="RHEA:60144"/>
        <dbReference type="Rhea" id="RHEA-COMP:10208"/>
        <dbReference type="Rhea" id="RHEA-COMP:15517"/>
        <dbReference type="ChEBI" id="CHEBI:15378"/>
        <dbReference type="ChEBI" id="CHEBI:29973"/>
        <dbReference type="ChEBI" id="CHEBI:29985"/>
        <dbReference type="ChEBI" id="CHEBI:30616"/>
        <dbReference type="ChEBI" id="CHEBI:43474"/>
        <dbReference type="ChEBI" id="CHEBI:143622"/>
        <dbReference type="ChEBI" id="CHEBI:456216"/>
    </reaction>
    <physiologicalReaction direction="left-to-right" evidence="5">
        <dbReference type="Rhea" id="RHEA:60145"/>
    </physiologicalReaction>
</comment>
<dbReference type="Pfam" id="PF03133">
    <property type="entry name" value="TTL"/>
    <property type="match status" value="1"/>
</dbReference>
<evidence type="ECO:0000256" key="4">
    <source>
        <dbReference type="ARBA" id="ARBA00041448"/>
    </source>
</evidence>
<sequence length="417" mass="49186">MIIFVCIFIKTLVHFYKNCIDQHTPMIHLVQNVVMELCCSQSQYQRYSLVNFKGEKYQKCSNVSKTYHKTGPIAKIVTSTLKQAGFVQKNDTDADLLYYTSAKIELFKQMKPYQKVQQVPYHREFVKKQRLAVNLQGNRYVPKSWVFPSQMQEFAKDYVEGRYYILKNSQHSTENSPKLVRNLQDINLADKQVIQEYLDPLLINGYKFHLRVYIVITNVKPMIVYYYPEGLVWFATEKYEQPDESNYQNSQMHFSNFAKNGHHVSDLGDGIESRMRLSWLRRYLKMHHNRDLNQELHKLFQSVFAQLRTAIYKHKADFEQNYFGLYGADVMVTEDLQFKLLDIILQPSLGTQTQVDKDVKSQLVVDYLHLGGIKCEKQRQSTLNEKLRIQLQIDEENARKGDFVRVLPTRSELEKEL</sequence>
<dbReference type="GO" id="GO:0070740">
    <property type="term" value="F:tubulin-glutamic acid ligase activity"/>
    <property type="evidence" value="ECO:0007669"/>
    <property type="project" value="TreeGrafter"/>
</dbReference>
<reference evidence="7" key="1">
    <citation type="submission" date="2015-07" db="EMBL/GenBank/DDBJ databases">
        <title>Adaptation to a free-living lifestyle via gene acquisitions in the diplomonad Trepomonas sp. PC1.</title>
        <authorList>
            <person name="Xu F."/>
            <person name="Jerlstrom-Hultqvist J."/>
            <person name="Kolisko M."/>
            <person name="Simpson A.G.B."/>
            <person name="Roger A.J."/>
            <person name="Svard S.G."/>
            <person name="Andersson J.O."/>
        </authorList>
    </citation>
    <scope>NUCLEOTIDE SEQUENCE</scope>
    <source>
        <strain evidence="7">PC1</strain>
    </source>
</reference>
<dbReference type="SUPFAM" id="SSF56059">
    <property type="entry name" value="Glutathione synthetase ATP-binding domain-like"/>
    <property type="match status" value="1"/>
</dbReference>
<evidence type="ECO:0000313" key="7">
    <source>
        <dbReference type="EMBL" id="JAP92287.1"/>
    </source>
</evidence>